<dbReference type="InParanoid" id="A0A7J7CYY3"/>
<dbReference type="InterPro" id="IPR035802">
    <property type="entry name" value="ENTH/VHS_tepsin"/>
</dbReference>
<evidence type="ECO:0000256" key="4">
    <source>
        <dbReference type="ARBA" id="ARBA00023329"/>
    </source>
</evidence>
<feature type="domain" description="VHS" evidence="6">
    <location>
        <begin position="20"/>
        <end position="89"/>
    </location>
</feature>
<dbReference type="FunCoup" id="A0A7J7CYY3">
    <property type="interactions" value="2624"/>
</dbReference>
<dbReference type="PROSITE" id="PS50179">
    <property type="entry name" value="VHS"/>
    <property type="match status" value="1"/>
</dbReference>
<gene>
    <name evidence="7" type="ORF">HS088_TW12G00370</name>
</gene>
<dbReference type="GO" id="GO:0030136">
    <property type="term" value="C:clathrin-coated vesicle"/>
    <property type="evidence" value="ECO:0007669"/>
    <property type="project" value="UniProtKB-SubCell"/>
</dbReference>
<dbReference type="CDD" id="cd03572">
    <property type="entry name" value="ENTH_like_Tepsin"/>
    <property type="match status" value="1"/>
</dbReference>
<dbReference type="InterPro" id="IPR002014">
    <property type="entry name" value="VHS_dom"/>
</dbReference>
<dbReference type="AlphaFoldDB" id="A0A7J7CYY3"/>
<proteinExistence type="predicted"/>
<dbReference type="Proteomes" id="UP000593562">
    <property type="component" value="Unassembled WGS sequence"/>
</dbReference>
<name>A0A7J7CYY3_TRIWF</name>
<dbReference type="GO" id="GO:0035091">
    <property type="term" value="F:phosphatidylinositol binding"/>
    <property type="evidence" value="ECO:0007669"/>
    <property type="project" value="InterPro"/>
</dbReference>
<protein>
    <submittedName>
        <fullName evidence="7">VHS domain-containing protein</fullName>
    </submittedName>
</protein>
<evidence type="ECO:0000256" key="1">
    <source>
        <dbReference type="ARBA" id="ARBA00004132"/>
    </source>
</evidence>
<comment type="caution">
    <text evidence="7">The sequence shown here is derived from an EMBL/GenBank/DDBJ whole genome shotgun (WGS) entry which is preliminary data.</text>
</comment>
<sequence>MDSSRRAVESYWRSRMIDTATSDEDKVTPVYKLEEICELLRSSHVSIVKEVSEFILKRLEHKSPIVKQKALRLIKYAVAKSGSEFRREMQRHSVAVRQLSHYKGQLNPLKGDSLNKAVRDTANEAIAAIFSAEDSKPAPAEDLNKRIQGFGNTNYEMPSDDKKSFLSEVVGLGSASIKQGISTITQGHSLRKSDNGSYKSPNLQRSLTSETDYSDRYDPVELRTETQGRVGISRDVAGGGWNHDSRVMKTEIANGDSSSSFAESKTREERLLETVVTSGGVRLQPTRDAIQAFLVEASKLDGLALTHALDAKLQSPLWQVRMKAVCILEAILRKKDDEPFLVIAAYYCENKEVAIRCSESPQSSLREKANKVLSLLEGGQEVGLVNNLEKSAKSVTAAAAVQIPDLIDTGDPDEFLVIDDSSKNPIDFSIGNPTTASPPLIDDLFGNTMSSSVSTGEQKNDDDPFADVSFHTDEGKEHDNDLFSGMTIDDKPSISQTCMVANKGGSELFDIFESKYEVGQEQLNHETDAIDIMGGLSISNSAPMKQKGNVAGGLYESVLTDSSGSPGPQISSDLLSRMAGSEGGGMNANPVFPSGNMQYPDIMLNPSFNSHPINYGAMGNFFAQQQFLAAMYNLQHLGNLNVQNAAVGNLNTAKGECASPLPDIFQSNFPNQTPSSTMSSSKKEETRAFDFISDHLASARDSKSGLRF</sequence>
<dbReference type="Gene3D" id="1.25.40.90">
    <property type="match status" value="1"/>
</dbReference>
<feature type="region of interest" description="Disordered" evidence="5">
    <location>
        <begin position="187"/>
        <end position="212"/>
    </location>
</feature>
<dbReference type="InterPro" id="IPR039273">
    <property type="entry name" value="TEPSIN"/>
</dbReference>
<evidence type="ECO:0000259" key="6">
    <source>
        <dbReference type="PROSITE" id="PS50179"/>
    </source>
</evidence>
<dbReference type="PANTHER" id="PTHR21514">
    <property type="entry name" value="AP-4 COMPLEX ACCESSORY SUBUNIT TEPSIN"/>
    <property type="match status" value="1"/>
</dbReference>
<keyword evidence="4" id="KW-0968">Cytoplasmic vesicle</keyword>
<keyword evidence="8" id="KW-1185">Reference proteome</keyword>
<comment type="subcellular location">
    <subcellularLocation>
        <location evidence="1">Cytoplasmic vesicle</location>
        <location evidence="1">Clathrin-coated vesicle</location>
    </subcellularLocation>
    <subcellularLocation>
        <location evidence="2">Golgi apparatus</location>
        <location evidence="2">trans-Golgi network</location>
    </subcellularLocation>
</comment>
<accession>A0A7J7CYY3</accession>
<dbReference type="InterPro" id="IPR013809">
    <property type="entry name" value="ENTH"/>
</dbReference>
<dbReference type="GO" id="GO:0043130">
    <property type="term" value="F:ubiquitin binding"/>
    <property type="evidence" value="ECO:0007669"/>
    <property type="project" value="InterPro"/>
</dbReference>
<dbReference type="InterPro" id="IPR008942">
    <property type="entry name" value="ENTH_VHS"/>
</dbReference>
<evidence type="ECO:0000256" key="5">
    <source>
        <dbReference type="SAM" id="MobiDB-lite"/>
    </source>
</evidence>
<evidence type="ECO:0000313" key="7">
    <source>
        <dbReference type="EMBL" id="KAF5739169.1"/>
    </source>
</evidence>
<dbReference type="EMBL" id="JAAARO010000012">
    <property type="protein sequence ID" value="KAF5739169.1"/>
    <property type="molecule type" value="Genomic_DNA"/>
</dbReference>
<organism evidence="7 8">
    <name type="scientific">Tripterygium wilfordii</name>
    <name type="common">Thunder God vine</name>
    <dbReference type="NCBI Taxonomy" id="458696"/>
    <lineage>
        <taxon>Eukaryota</taxon>
        <taxon>Viridiplantae</taxon>
        <taxon>Streptophyta</taxon>
        <taxon>Embryophyta</taxon>
        <taxon>Tracheophyta</taxon>
        <taxon>Spermatophyta</taxon>
        <taxon>Magnoliopsida</taxon>
        <taxon>eudicotyledons</taxon>
        <taxon>Gunneridae</taxon>
        <taxon>Pentapetalae</taxon>
        <taxon>rosids</taxon>
        <taxon>fabids</taxon>
        <taxon>Celastrales</taxon>
        <taxon>Celastraceae</taxon>
        <taxon>Tripterygium</taxon>
    </lineage>
</organism>
<dbReference type="GO" id="GO:0032588">
    <property type="term" value="C:trans-Golgi network membrane"/>
    <property type="evidence" value="ECO:0007669"/>
    <property type="project" value="TreeGrafter"/>
</dbReference>
<evidence type="ECO:0000256" key="2">
    <source>
        <dbReference type="ARBA" id="ARBA00004601"/>
    </source>
</evidence>
<dbReference type="SUPFAM" id="SSF48464">
    <property type="entry name" value="ENTH/VHS domain"/>
    <property type="match status" value="1"/>
</dbReference>
<dbReference type="PANTHER" id="PTHR21514:SF0">
    <property type="entry name" value="AP-4 COMPLEX ACCESSORY SUBUNIT TEPSIN"/>
    <property type="match status" value="1"/>
</dbReference>
<keyword evidence="3" id="KW-0333">Golgi apparatus</keyword>
<evidence type="ECO:0000313" key="8">
    <source>
        <dbReference type="Proteomes" id="UP000593562"/>
    </source>
</evidence>
<reference evidence="7 8" key="1">
    <citation type="journal article" date="2020" name="Nat. Commun.">
        <title>Genome of Tripterygium wilfordii and identification of cytochrome P450 involved in triptolide biosynthesis.</title>
        <authorList>
            <person name="Tu L."/>
            <person name="Su P."/>
            <person name="Zhang Z."/>
            <person name="Gao L."/>
            <person name="Wang J."/>
            <person name="Hu T."/>
            <person name="Zhou J."/>
            <person name="Zhang Y."/>
            <person name="Zhao Y."/>
            <person name="Liu Y."/>
            <person name="Song Y."/>
            <person name="Tong Y."/>
            <person name="Lu Y."/>
            <person name="Yang J."/>
            <person name="Xu C."/>
            <person name="Jia M."/>
            <person name="Peters R.J."/>
            <person name="Huang L."/>
            <person name="Gao W."/>
        </authorList>
    </citation>
    <scope>NUCLEOTIDE SEQUENCE [LARGE SCALE GENOMIC DNA]</scope>
    <source>
        <strain evidence="8">cv. XIE 37</strain>
        <tissue evidence="7">Leaf</tissue>
    </source>
</reference>
<dbReference type="Pfam" id="PF01417">
    <property type="entry name" value="ENTH"/>
    <property type="match status" value="1"/>
</dbReference>
<dbReference type="SMART" id="SM00288">
    <property type="entry name" value="VHS"/>
    <property type="match status" value="1"/>
</dbReference>
<dbReference type="OrthoDB" id="118154at2759"/>
<evidence type="ECO:0000256" key="3">
    <source>
        <dbReference type="ARBA" id="ARBA00023034"/>
    </source>
</evidence>
<feature type="compositionally biased region" description="Polar residues" evidence="5">
    <location>
        <begin position="195"/>
        <end position="211"/>
    </location>
</feature>